<evidence type="ECO:0000259" key="3">
    <source>
        <dbReference type="SMART" id="SM00507"/>
    </source>
</evidence>
<dbReference type="InterPro" id="IPR002711">
    <property type="entry name" value="HNH"/>
</dbReference>
<evidence type="ECO:0000313" key="5">
    <source>
        <dbReference type="Proteomes" id="UP000051841"/>
    </source>
</evidence>
<dbReference type="AlphaFoldDB" id="A0A0R2HDY9"/>
<evidence type="ECO:0000313" key="4">
    <source>
        <dbReference type="EMBL" id="KRN51248.1"/>
    </source>
</evidence>
<dbReference type="GO" id="GO:0004519">
    <property type="term" value="F:endonuclease activity"/>
    <property type="evidence" value="ECO:0007669"/>
    <property type="project" value="InterPro"/>
</dbReference>
<dbReference type="GO" id="GO:0003676">
    <property type="term" value="F:nucleic acid binding"/>
    <property type="evidence" value="ECO:0007669"/>
    <property type="project" value="InterPro"/>
</dbReference>
<dbReference type="InterPro" id="IPR003615">
    <property type="entry name" value="HNH_nuc"/>
</dbReference>
<dbReference type="PANTHER" id="PTHR33877">
    <property type="entry name" value="SLL1193 PROTEIN"/>
    <property type="match status" value="1"/>
</dbReference>
<name>A0A0R2HDY9_9FIRM</name>
<dbReference type="Pfam" id="PF01844">
    <property type="entry name" value="HNH"/>
    <property type="match status" value="1"/>
</dbReference>
<proteinExistence type="predicted"/>
<dbReference type="Proteomes" id="UP000051841">
    <property type="component" value="Unassembled WGS sequence"/>
</dbReference>
<feature type="domain" description="HNH nuclease" evidence="3">
    <location>
        <begin position="514"/>
        <end position="570"/>
    </location>
</feature>
<dbReference type="SMART" id="SM00507">
    <property type="entry name" value="HNHc"/>
    <property type="match status" value="1"/>
</dbReference>
<keyword evidence="1" id="KW-0175">Coiled coil</keyword>
<feature type="transmembrane region" description="Helical" evidence="2">
    <location>
        <begin position="40"/>
        <end position="57"/>
    </location>
</feature>
<feature type="coiled-coil region" evidence="1">
    <location>
        <begin position="392"/>
        <end position="432"/>
    </location>
</feature>
<dbReference type="Gene3D" id="1.10.30.50">
    <property type="match status" value="1"/>
</dbReference>
<sequence length="577" mass="67652">MEGFFTNIESKKYIEWHFSFQCFLSFVGAISIRNRGEVKMTTIIIIVLAAYIVIAVFRTRLLHEVLNSLHLENINKILTKCDDKVVVKSRQALSNYSDLKYFKDNDCFEQVKSISDEKLFIQNKLMSFLQDNDFKTRKLYKYVEKRLNKYIKLADGYCVQVTYITSAGNNKGQRTIFIPNSRIKEIYNHPEYLMTKGEFNKFKKQKDKEKLENKKHSFYDKVNSIIDFANNSKDELIVKSKARMLDDLVQRLFDRTINNIQKIKKLDSDEWNMFNNFIADIDSQVRKIVEDDKRISDYYASEDFVKIKETCNLLTQSRKEFNEYIDEKAQSISQLFGTRVVRNETKNEDTYNYVRAYKKSITPFTAEVSSSVFSSAENNPMGYIIKYFYPNKSQYKEQIYKLKLLIEELETLKEAKVIIDNYKKDYDQYIQDVPKFIIENDEDGFYSRLGLTIVDEAILNVEYKFTYTSNGGMAQRSFTVPMNEENIIELIHGLESKLTKAALAKEQRAMMTTKLRNHIKERDNYTCCNCGNSTHKEPNLLLEIDHIIPVSKGGLTQENNLQTLCWKCNRSKGSKLI</sequence>
<gene>
    <name evidence="4" type="ORF">IV49_GL000712</name>
</gene>
<dbReference type="EMBL" id="JQBL01000002">
    <property type="protein sequence ID" value="KRN51248.1"/>
    <property type="molecule type" value="Genomic_DNA"/>
</dbReference>
<dbReference type="CDD" id="cd00085">
    <property type="entry name" value="HNHc"/>
    <property type="match status" value="1"/>
</dbReference>
<dbReference type="PANTHER" id="PTHR33877:SF1">
    <property type="entry name" value="TYPE IV METHYL-DIRECTED RESTRICTION ENZYME ECOKMCRA"/>
    <property type="match status" value="1"/>
</dbReference>
<dbReference type="GO" id="GO:0008270">
    <property type="term" value="F:zinc ion binding"/>
    <property type="evidence" value="ECO:0007669"/>
    <property type="project" value="InterPro"/>
</dbReference>
<evidence type="ECO:0000256" key="1">
    <source>
        <dbReference type="SAM" id="Coils"/>
    </source>
</evidence>
<keyword evidence="5" id="KW-1185">Reference proteome</keyword>
<organism evidence="4 5">
    <name type="scientific">Kandleria vitulina DSM 20405</name>
    <dbReference type="NCBI Taxonomy" id="1410657"/>
    <lineage>
        <taxon>Bacteria</taxon>
        <taxon>Bacillati</taxon>
        <taxon>Bacillota</taxon>
        <taxon>Erysipelotrichia</taxon>
        <taxon>Erysipelotrichales</taxon>
        <taxon>Coprobacillaceae</taxon>
        <taxon>Kandleria</taxon>
    </lineage>
</organism>
<keyword evidence="2" id="KW-0472">Membrane</keyword>
<comment type="caution">
    <text evidence="4">The sequence shown here is derived from an EMBL/GenBank/DDBJ whole genome shotgun (WGS) entry which is preliminary data.</text>
</comment>
<feature type="transmembrane region" description="Helical" evidence="2">
    <location>
        <begin position="16"/>
        <end position="33"/>
    </location>
</feature>
<keyword evidence="2" id="KW-1133">Transmembrane helix</keyword>
<reference evidence="4 5" key="1">
    <citation type="journal article" date="2015" name="Genome Announc.">
        <title>Expanding the biotechnology potential of lactobacilli through comparative genomics of 213 strains and associated genera.</title>
        <authorList>
            <person name="Sun Z."/>
            <person name="Harris H.M."/>
            <person name="McCann A."/>
            <person name="Guo C."/>
            <person name="Argimon S."/>
            <person name="Zhang W."/>
            <person name="Yang X."/>
            <person name="Jeffery I.B."/>
            <person name="Cooney J.C."/>
            <person name="Kagawa T.F."/>
            <person name="Liu W."/>
            <person name="Song Y."/>
            <person name="Salvetti E."/>
            <person name="Wrobel A."/>
            <person name="Rasinkangas P."/>
            <person name="Parkhill J."/>
            <person name="Rea M.C."/>
            <person name="O'Sullivan O."/>
            <person name="Ritari J."/>
            <person name="Douillard F.P."/>
            <person name="Paul Ross R."/>
            <person name="Yang R."/>
            <person name="Briner A.E."/>
            <person name="Felis G.E."/>
            <person name="de Vos W.M."/>
            <person name="Barrangou R."/>
            <person name="Klaenhammer T.R."/>
            <person name="Caufield P.W."/>
            <person name="Cui Y."/>
            <person name="Zhang H."/>
            <person name="O'Toole P.W."/>
        </authorList>
    </citation>
    <scope>NUCLEOTIDE SEQUENCE [LARGE SCALE GENOMIC DNA]</scope>
    <source>
        <strain evidence="4 5">DSM 20405</strain>
    </source>
</reference>
<dbReference type="InterPro" id="IPR052892">
    <property type="entry name" value="NA-targeting_endonuclease"/>
</dbReference>
<evidence type="ECO:0000256" key="2">
    <source>
        <dbReference type="SAM" id="Phobius"/>
    </source>
</evidence>
<accession>A0A0R2HDY9</accession>
<protein>
    <recommendedName>
        <fullName evidence="3">HNH nuclease domain-containing protein</fullName>
    </recommendedName>
</protein>
<keyword evidence="2" id="KW-0812">Transmembrane</keyword>
<dbReference type="PATRIC" id="fig|1410657.5.peg.741"/>